<keyword evidence="2" id="KW-1185">Reference proteome</keyword>
<dbReference type="OrthoDB" id="3382273at2"/>
<accession>A0A4S8PDM2</accession>
<reference evidence="1 2" key="1">
    <citation type="journal article" date="2018" name="Int. J. Syst. Evol. Microbiol.">
        <title>Glycomyces paridis sp. nov., isolated from the medicinal plant Paris polyphylla.</title>
        <authorList>
            <person name="Fang X.M."/>
            <person name="Bai J.L."/>
            <person name="Su J."/>
            <person name="Zhao L.L."/>
            <person name="Liu H.Y."/>
            <person name="Ma B.P."/>
            <person name="Zhang Y.Q."/>
            <person name="Yu L.Y."/>
        </authorList>
    </citation>
    <scope>NUCLEOTIDE SEQUENCE [LARGE SCALE GENOMIC DNA]</scope>
    <source>
        <strain evidence="1 2">CPCC 204357</strain>
    </source>
</reference>
<name>A0A4S8PDM2_9ACTN</name>
<dbReference type="AlphaFoldDB" id="A0A4S8PDM2"/>
<dbReference type="RefSeq" id="WP_136531043.1">
    <property type="nucleotide sequence ID" value="NZ_STGX01000014.1"/>
</dbReference>
<dbReference type="EMBL" id="STGX01000014">
    <property type="protein sequence ID" value="THV26414.1"/>
    <property type="molecule type" value="Genomic_DNA"/>
</dbReference>
<proteinExistence type="predicted"/>
<sequence>MRPRVEPIDPRTFEVAGARYELAEYRGGPGDPQLKVRLLGPKPITVMTRGLEPEARPFWVGGFAIGQRELRDAIASKTADLHEGAGNP</sequence>
<evidence type="ECO:0000313" key="2">
    <source>
        <dbReference type="Proteomes" id="UP000305792"/>
    </source>
</evidence>
<evidence type="ECO:0000313" key="1">
    <source>
        <dbReference type="EMBL" id="THV26414.1"/>
    </source>
</evidence>
<gene>
    <name evidence="1" type="ORF">E9998_17785</name>
</gene>
<protein>
    <submittedName>
        <fullName evidence="1">Uncharacterized protein</fullName>
    </submittedName>
</protein>
<organism evidence="1 2">
    <name type="scientific">Glycomyces paridis</name>
    <dbReference type="NCBI Taxonomy" id="2126555"/>
    <lineage>
        <taxon>Bacteria</taxon>
        <taxon>Bacillati</taxon>
        <taxon>Actinomycetota</taxon>
        <taxon>Actinomycetes</taxon>
        <taxon>Glycomycetales</taxon>
        <taxon>Glycomycetaceae</taxon>
        <taxon>Glycomyces</taxon>
    </lineage>
</organism>
<dbReference type="Proteomes" id="UP000305792">
    <property type="component" value="Unassembled WGS sequence"/>
</dbReference>
<comment type="caution">
    <text evidence="1">The sequence shown here is derived from an EMBL/GenBank/DDBJ whole genome shotgun (WGS) entry which is preliminary data.</text>
</comment>